<feature type="coiled-coil region" evidence="2">
    <location>
        <begin position="160"/>
        <end position="187"/>
    </location>
</feature>
<evidence type="ECO:0000313" key="4">
    <source>
        <dbReference type="EMBL" id="RUT73477.1"/>
    </source>
</evidence>
<dbReference type="PROSITE" id="PS50005">
    <property type="entry name" value="TPR"/>
    <property type="match status" value="1"/>
</dbReference>
<sequence>MSNIRTFLFPYAFSILLLSFLSSSFVSQAQQKYSIFGKVKIENGSLDNTIITIFKNAVKTDSKMVENSGKFNFDLEFGNDYMLVFSKEGFVTKKVSISTFVPADILSRDSQFPPFKFMVSLFPAYKGLDLSIFDQPMGMIMYDKELDDFDYDRDYDSQIRDAIRRAEEEARRRAAEFEAQRLAQERTFNAAIQLGDINFRAKKYEDSKIAYKNALTIKPKEEYPKTQIQKIDALLASQQAEADKAAQLAAAEKALSEKYAAIIKLADSQFNSGDYTTAKTSYTDAL</sequence>
<dbReference type="AlphaFoldDB" id="A0A434AGG9"/>
<proteinExistence type="predicted"/>
<dbReference type="Proteomes" id="UP000282985">
    <property type="component" value="Unassembled WGS sequence"/>
</dbReference>
<evidence type="ECO:0000256" key="2">
    <source>
        <dbReference type="SAM" id="Coils"/>
    </source>
</evidence>
<feature type="non-terminal residue" evidence="4">
    <location>
        <position position="286"/>
    </location>
</feature>
<accession>A0A434AGG9</accession>
<organism evidence="4 5">
    <name type="scientific">Ancylomarina longa</name>
    <dbReference type="NCBI Taxonomy" id="2487017"/>
    <lineage>
        <taxon>Bacteria</taxon>
        <taxon>Pseudomonadati</taxon>
        <taxon>Bacteroidota</taxon>
        <taxon>Bacteroidia</taxon>
        <taxon>Marinilabiliales</taxon>
        <taxon>Marinifilaceae</taxon>
        <taxon>Ancylomarina</taxon>
    </lineage>
</organism>
<feature type="signal peptide" evidence="3">
    <location>
        <begin position="1"/>
        <end position="29"/>
    </location>
</feature>
<feature type="chain" id="PRO_5019087670" description="Tetratricopeptide repeat protein" evidence="3">
    <location>
        <begin position="30"/>
        <end position="286"/>
    </location>
</feature>
<protein>
    <recommendedName>
        <fullName evidence="6">Tetratricopeptide repeat protein</fullName>
    </recommendedName>
</protein>
<dbReference type="EMBL" id="RJJX01000021">
    <property type="protein sequence ID" value="RUT73477.1"/>
    <property type="molecule type" value="Genomic_DNA"/>
</dbReference>
<keyword evidence="2" id="KW-0175">Coiled coil</keyword>
<name>A0A434AGG9_9BACT</name>
<evidence type="ECO:0000313" key="5">
    <source>
        <dbReference type="Proteomes" id="UP000282985"/>
    </source>
</evidence>
<evidence type="ECO:0000256" key="1">
    <source>
        <dbReference type="PROSITE-ProRule" id="PRU00339"/>
    </source>
</evidence>
<feature type="repeat" description="TPR" evidence="1">
    <location>
        <begin position="188"/>
        <end position="221"/>
    </location>
</feature>
<dbReference type="InterPro" id="IPR019734">
    <property type="entry name" value="TPR_rpt"/>
</dbReference>
<dbReference type="RefSeq" id="WP_209319877.1">
    <property type="nucleotide sequence ID" value="NZ_RJJX01000021.1"/>
</dbReference>
<comment type="caution">
    <text evidence="4">The sequence shown here is derived from an EMBL/GenBank/DDBJ whole genome shotgun (WGS) entry which is preliminary data.</text>
</comment>
<keyword evidence="3" id="KW-0732">Signal</keyword>
<reference evidence="4 5" key="1">
    <citation type="submission" date="2018-11" db="EMBL/GenBank/DDBJ databases">
        <title>Parancylomarina longa gen. nov., sp. nov., isolated from sediments of southern Okinawa.</title>
        <authorList>
            <person name="Fu T."/>
        </authorList>
    </citation>
    <scope>NUCLEOTIDE SEQUENCE [LARGE SCALE GENOMIC DNA]</scope>
    <source>
        <strain evidence="4 5">T3-2 S1-C</strain>
    </source>
</reference>
<keyword evidence="5" id="KW-1185">Reference proteome</keyword>
<evidence type="ECO:0000256" key="3">
    <source>
        <dbReference type="SAM" id="SignalP"/>
    </source>
</evidence>
<gene>
    <name evidence="4" type="ORF">DLK05_13435</name>
</gene>
<evidence type="ECO:0008006" key="6">
    <source>
        <dbReference type="Google" id="ProtNLM"/>
    </source>
</evidence>
<keyword evidence="1" id="KW-0802">TPR repeat</keyword>